<accession>A0A1G7EGS8</accession>
<dbReference type="Proteomes" id="UP000198546">
    <property type="component" value="Chromosome i"/>
</dbReference>
<evidence type="ECO:0000313" key="2">
    <source>
        <dbReference type="Proteomes" id="UP000198546"/>
    </source>
</evidence>
<proteinExistence type="predicted"/>
<dbReference type="EMBL" id="LT629688">
    <property type="protein sequence ID" value="SDE62899.1"/>
    <property type="molecule type" value="Genomic_DNA"/>
</dbReference>
<evidence type="ECO:0000313" key="1">
    <source>
        <dbReference type="EMBL" id="SDE62899.1"/>
    </source>
</evidence>
<name>A0A1G7EGS8_9ACTN</name>
<keyword evidence="2" id="KW-1185">Reference proteome</keyword>
<gene>
    <name evidence="1" type="ORF">SAMN04489747_3941</name>
</gene>
<organism evidence="1 2">
    <name type="scientific">Auraticoccus monumenti</name>
    <dbReference type="NCBI Taxonomy" id="675864"/>
    <lineage>
        <taxon>Bacteria</taxon>
        <taxon>Bacillati</taxon>
        <taxon>Actinomycetota</taxon>
        <taxon>Actinomycetes</taxon>
        <taxon>Propionibacteriales</taxon>
        <taxon>Propionibacteriaceae</taxon>
        <taxon>Auraticoccus</taxon>
    </lineage>
</organism>
<evidence type="ECO:0008006" key="3">
    <source>
        <dbReference type="Google" id="ProtNLM"/>
    </source>
</evidence>
<reference evidence="1 2" key="1">
    <citation type="submission" date="2016-10" db="EMBL/GenBank/DDBJ databases">
        <authorList>
            <person name="de Groot N.N."/>
        </authorList>
    </citation>
    <scope>NUCLEOTIDE SEQUENCE [LARGE SCALE GENOMIC DNA]</scope>
    <source>
        <strain evidence="1 2">MON 2.2</strain>
    </source>
</reference>
<protein>
    <recommendedName>
        <fullName evidence="3">NPCBM/NEW2 domain-containing protein</fullName>
    </recommendedName>
</protein>
<dbReference type="RefSeq" id="WP_157677246.1">
    <property type="nucleotide sequence ID" value="NZ_LT629688.1"/>
</dbReference>
<sequence>MGEVTGLATLVSDCSNRDEVVEFRANGDWDTFSFRAAPGVEADSSDLELTVDLYNGSDFIDGVTVAYGKTGGLQDVDISEVSALKIVARVKDGECQGETQAVLYDMSVT</sequence>
<dbReference type="AlphaFoldDB" id="A0A1G7EGS8"/>